<evidence type="ECO:0000313" key="1">
    <source>
        <dbReference type="EMBL" id="MBX45076.1"/>
    </source>
</evidence>
<dbReference type="EMBL" id="GGEC01064592">
    <property type="protein sequence ID" value="MBX45076.1"/>
    <property type="molecule type" value="Transcribed_RNA"/>
</dbReference>
<reference evidence="1" key="1">
    <citation type="submission" date="2018-02" db="EMBL/GenBank/DDBJ databases">
        <title>Rhizophora mucronata_Transcriptome.</title>
        <authorList>
            <person name="Meera S.P."/>
            <person name="Sreeshan A."/>
            <person name="Augustine A."/>
        </authorList>
    </citation>
    <scope>NUCLEOTIDE SEQUENCE</scope>
    <source>
        <tissue evidence="1">Leaf</tissue>
    </source>
</reference>
<accession>A0A2P2NRF3</accession>
<proteinExistence type="predicted"/>
<protein>
    <submittedName>
        <fullName evidence="1">Uncharacterized protein</fullName>
    </submittedName>
</protein>
<name>A0A2P2NRF3_RHIMU</name>
<dbReference type="AlphaFoldDB" id="A0A2P2NRF3"/>
<organism evidence="1">
    <name type="scientific">Rhizophora mucronata</name>
    <name type="common">Asiatic mangrove</name>
    <dbReference type="NCBI Taxonomy" id="61149"/>
    <lineage>
        <taxon>Eukaryota</taxon>
        <taxon>Viridiplantae</taxon>
        <taxon>Streptophyta</taxon>
        <taxon>Embryophyta</taxon>
        <taxon>Tracheophyta</taxon>
        <taxon>Spermatophyta</taxon>
        <taxon>Magnoliopsida</taxon>
        <taxon>eudicotyledons</taxon>
        <taxon>Gunneridae</taxon>
        <taxon>Pentapetalae</taxon>
        <taxon>rosids</taxon>
        <taxon>fabids</taxon>
        <taxon>Malpighiales</taxon>
        <taxon>Rhizophoraceae</taxon>
        <taxon>Rhizophora</taxon>
    </lineage>
</organism>
<sequence>MVLYLGFHSGKFSSEIIIFIGMYICSDCSRNHVPETN</sequence>